<dbReference type="Proteomes" id="UP001626536">
    <property type="component" value="Chromosome"/>
</dbReference>
<accession>A0ABZ0HP62</accession>
<dbReference type="Pfam" id="PF01008">
    <property type="entry name" value="IF-2B"/>
    <property type="match status" value="1"/>
</dbReference>
<keyword evidence="2" id="KW-0028">Amino-acid biosynthesis</keyword>
<dbReference type="PANTHER" id="PTHR43475">
    <property type="entry name" value="METHYLTHIORIBOSE-1-PHOSPHATE ISOMERASE"/>
    <property type="match status" value="1"/>
</dbReference>
<evidence type="ECO:0000256" key="2">
    <source>
        <dbReference type="HAMAP-Rule" id="MF_01678"/>
    </source>
</evidence>
<dbReference type="NCBIfam" id="TIGR00512">
    <property type="entry name" value="salvage_mtnA"/>
    <property type="match status" value="1"/>
</dbReference>
<feature type="binding site" evidence="2">
    <location>
        <begin position="253"/>
        <end position="254"/>
    </location>
    <ligand>
        <name>substrate</name>
    </ligand>
</feature>
<dbReference type="RefSeq" id="WP_407337988.1">
    <property type="nucleotide sequence ID" value="NZ_CP136862.1"/>
</dbReference>
<gene>
    <name evidence="2 3" type="primary">mtnA</name>
    <name evidence="3" type="ORF">RZS28_12040</name>
</gene>
<dbReference type="InterPro" id="IPR037171">
    <property type="entry name" value="NagB/RpiA_transferase-like"/>
</dbReference>
<sequence length="367" mass="38766">MRIEGKAFTTIWLGDDAASIHVIDQTRLPHKFEIVTISNVAEAARAIADMQVRGAPLIGVTAAYGVALAMRADPSDGNLDKACAILAATRPTAVNLKWAIESTRRRLSGLPPNERGPVAYAHAAAIADEDVALCEAIGEHGLALIEAAAARKGGERVNILTHCNAGWLATVDWGTATAPIYKAHEKGVPLHVWVDETRPRNQGASLTAWELNQHGVPHTIVIDNAGGHLMQHGDVDLVIVGTDRTTASGDVCNKIGTYLKALAAKDNGVPFYVAAPSPSIDFTMDDGVAETPIETRSPQEITHITGRAADGRIETVCLVPLGSAAHNPAFDVTPARLVTGLITERGVIAASRDALARAFPDRAAKPQ</sequence>
<comment type="catalytic activity">
    <reaction evidence="2">
        <text>5-(methylsulfanyl)-alpha-D-ribose 1-phosphate = 5-(methylsulfanyl)-D-ribulose 1-phosphate</text>
        <dbReference type="Rhea" id="RHEA:19989"/>
        <dbReference type="ChEBI" id="CHEBI:58533"/>
        <dbReference type="ChEBI" id="CHEBI:58548"/>
        <dbReference type="EC" id="5.3.1.23"/>
    </reaction>
</comment>
<dbReference type="PANTHER" id="PTHR43475:SF1">
    <property type="entry name" value="METHYLTHIORIBOSE-1-PHOSPHATE ISOMERASE"/>
    <property type="match status" value="1"/>
</dbReference>
<dbReference type="EMBL" id="CP136862">
    <property type="protein sequence ID" value="WOJ88550.1"/>
    <property type="molecule type" value="Genomic_DNA"/>
</dbReference>
<dbReference type="InterPro" id="IPR000649">
    <property type="entry name" value="IF-2B-related"/>
</dbReference>
<dbReference type="SUPFAM" id="SSF100950">
    <property type="entry name" value="NagB/RpiA/CoA transferase-like"/>
    <property type="match status" value="1"/>
</dbReference>
<feature type="site" description="Transition state stabilizer" evidence="2">
    <location>
        <position position="163"/>
    </location>
</feature>
<comment type="similarity">
    <text evidence="2">Belongs to the EIF-2B alpha/beta/delta subunits family. MtnA subfamily.</text>
</comment>
<dbReference type="InterPro" id="IPR042529">
    <property type="entry name" value="IF_2B-like_C"/>
</dbReference>
<comment type="function">
    <text evidence="2">Catalyzes the interconversion of methylthioribose-1-phosphate (MTR-1-P) into methylthioribulose-1-phosphate (MTRu-1-P).</text>
</comment>
<organism evidence="3 4">
    <name type="scientific">Methylocapsa polymorpha</name>
    <dbReference type="NCBI Taxonomy" id="3080828"/>
    <lineage>
        <taxon>Bacteria</taxon>
        <taxon>Pseudomonadati</taxon>
        <taxon>Pseudomonadota</taxon>
        <taxon>Alphaproteobacteria</taxon>
        <taxon>Hyphomicrobiales</taxon>
        <taxon>Beijerinckiaceae</taxon>
        <taxon>Methylocapsa</taxon>
    </lineage>
</organism>
<comment type="pathway">
    <text evidence="2">Amino-acid biosynthesis; L-methionine biosynthesis via salvage pathway; L-methionine from S-methyl-5-thio-alpha-D-ribose 1-phosphate: step 1/6.</text>
</comment>
<feature type="binding site" evidence="2">
    <location>
        <begin position="53"/>
        <end position="55"/>
    </location>
    <ligand>
        <name>substrate</name>
    </ligand>
</feature>
<dbReference type="InterPro" id="IPR011559">
    <property type="entry name" value="Initiation_fac_2B_a/b/d"/>
</dbReference>
<dbReference type="NCBIfam" id="TIGR00524">
    <property type="entry name" value="eIF-2B_rel"/>
    <property type="match status" value="1"/>
</dbReference>
<keyword evidence="1 2" id="KW-0413">Isomerase</keyword>
<dbReference type="InterPro" id="IPR005251">
    <property type="entry name" value="IF-M1Pi"/>
</dbReference>
<dbReference type="EC" id="5.3.1.23" evidence="2"/>
<feature type="binding site" evidence="2">
    <location>
        <position position="202"/>
    </location>
    <ligand>
        <name>substrate</name>
    </ligand>
</feature>
<dbReference type="Gene3D" id="3.40.50.10470">
    <property type="entry name" value="Translation initiation factor eif-2b, domain 2"/>
    <property type="match status" value="1"/>
</dbReference>
<evidence type="ECO:0000313" key="3">
    <source>
        <dbReference type="EMBL" id="WOJ88550.1"/>
    </source>
</evidence>
<evidence type="ECO:0000313" key="4">
    <source>
        <dbReference type="Proteomes" id="UP001626536"/>
    </source>
</evidence>
<keyword evidence="4" id="KW-1185">Reference proteome</keyword>
<name>A0ABZ0HP62_9HYPH</name>
<protein>
    <recommendedName>
        <fullName evidence="2">Methylthioribose-1-phosphate isomerase</fullName>
        <shortName evidence="2">M1Pi</shortName>
        <shortName evidence="2">MTR-1-P isomerase</shortName>
        <ecNumber evidence="2">5.3.1.23</ecNumber>
    </recommendedName>
    <alternativeName>
        <fullName evidence="2">S-methyl-5-thioribose-1-phosphate isomerase</fullName>
    </alternativeName>
</protein>
<dbReference type="GO" id="GO:0046523">
    <property type="term" value="F:S-methyl-5-thioribose-1-phosphate isomerase activity"/>
    <property type="evidence" value="ECO:0007669"/>
    <property type="project" value="UniProtKB-EC"/>
</dbReference>
<feature type="active site" description="Proton donor" evidence="2">
    <location>
        <position position="243"/>
    </location>
</feature>
<dbReference type="NCBIfam" id="NF004326">
    <property type="entry name" value="PRK05720.1"/>
    <property type="match status" value="1"/>
</dbReference>
<proteinExistence type="inferred from homology"/>
<keyword evidence="2" id="KW-0486">Methionine biosynthesis</keyword>
<evidence type="ECO:0000256" key="1">
    <source>
        <dbReference type="ARBA" id="ARBA00023235"/>
    </source>
</evidence>
<feature type="binding site" evidence="2">
    <location>
        <position position="90"/>
    </location>
    <ligand>
        <name>substrate</name>
    </ligand>
</feature>
<dbReference type="HAMAP" id="MF_01678">
    <property type="entry name" value="Salvage_MtnA"/>
    <property type="match status" value="1"/>
</dbReference>
<dbReference type="InterPro" id="IPR027363">
    <property type="entry name" value="M1Pi_N"/>
</dbReference>
<dbReference type="Gene3D" id="1.20.120.420">
    <property type="entry name" value="translation initiation factor eif-2b, domain 1"/>
    <property type="match status" value="1"/>
</dbReference>
<reference evidence="3 4" key="1">
    <citation type="submission" date="2023-10" db="EMBL/GenBank/DDBJ databases">
        <title>Novel methanotroph of the genus Methylocapsa from a subarctic wetland.</title>
        <authorList>
            <person name="Belova S.E."/>
            <person name="Oshkin I.Y."/>
            <person name="Miroshnikov K."/>
            <person name="Dedysh S.N."/>
        </authorList>
    </citation>
    <scope>NUCLEOTIDE SEQUENCE [LARGE SCALE GENOMIC DNA]</scope>
    <source>
        <strain evidence="3 4">RX1</strain>
    </source>
</reference>